<feature type="domain" description="Restriction endonuclease type I HsdR N-terminal" evidence="1">
    <location>
        <begin position="2"/>
        <end position="58"/>
    </location>
</feature>
<dbReference type="OrthoDB" id="9758243at2"/>
<dbReference type="InterPro" id="IPR007409">
    <property type="entry name" value="Restrct_endonuc_type1_HsdR_N"/>
</dbReference>
<name>A0A4V2SJ58_9PAST</name>
<reference evidence="2 3" key="1">
    <citation type="submission" date="2019-03" db="EMBL/GenBank/DDBJ databases">
        <title>Genomic Encyclopedia of Type Strains, Phase IV (KMG-IV): sequencing the most valuable type-strain genomes for metagenomic binning, comparative biology and taxonomic classification.</title>
        <authorList>
            <person name="Goeker M."/>
        </authorList>
    </citation>
    <scope>NUCLEOTIDE SEQUENCE [LARGE SCALE GENOMIC DNA]</scope>
    <source>
        <strain evidence="2 3">DSM 28231</strain>
    </source>
</reference>
<dbReference type="EMBL" id="SLXI01000002">
    <property type="protein sequence ID" value="TCP13141.1"/>
    <property type="molecule type" value="Genomic_DNA"/>
</dbReference>
<sequence>MNEEFIENNALAWFKETGWEVFHGKDLLPEGTNPQRNELSAVVLEPIFRFQFTKLNPHLPACCIAII</sequence>
<dbReference type="AlphaFoldDB" id="A0A4V2SJ58"/>
<gene>
    <name evidence="2" type="ORF">EV697_10210</name>
</gene>
<proteinExistence type="predicted"/>
<comment type="caution">
    <text evidence="2">The sequence shown here is derived from an EMBL/GenBank/DDBJ whole genome shotgun (WGS) entry which is preliminary data.</text>
</comment>
<organism evidence="2 3">
    <name type="scientific">Bisgaardia hudsonensis</name>
    <dbReference type="NCBI Taxonomy" id="109472"/>
    <lineage>
        <taxon>Bacteria</taxon>
        <taxon>Pseudomonadati</taxon>
        <taxon>Pseudomonadota</taxon>
        <taxon>Gammaproteobacteria</taxon>
        <taxon>Pasteurellales</taxon>
        <taxon>Pasteurellaceae</taxon>
        <taxon>Bisgaardia</taxon>
    </lineage>
</organism>
<dbReference type="GO" id="GO:0009307">
    <property type="term" value="P:DNA restriction-modification system"/>
    <property type="evidence" value="ECO:0007669"/>
    <property type="project" value="UniProtKB-KW"/>
</dbReference>
<protein>
    <recommendedName>
        <fullName evidence="1">Restriction endonuclease type I HsdR N-terminal domain-containing protein</fullName>
    </recommendedName>
</protein>
<accession>A0A4V2SJ58</accession>
<evidence type="ECO:0000313" key="3">
    <source>
        <dbReference type="Proteomes" id="UP000294841"/>
    </source>
</evidence>
<dbReference type="Pfam" id="PF04313">
    <property type="entry name" value="HSDR_N"/>
    <property type="match status" value="1"/>
</dbReference>
<evidence type="ECO:0000313" key="2">
    <source>
        <dbReference type="EMBL" id="TCP13141.1"/>
    </source>
</evidence>
<evidence type="ECO:0000259" key="1">
    <source>
        <dbReference type="Pfam" id="PF04313"/>
    </source>
</evidence>
<dbReference type="Proteomes" id="UP000294841">
    <property type="component" value="Unassembled WGS sequence"/>
</dbReference>
<dbReference type="GO" id="GO:0005524">
    <property type="term" value="F:ATP binding"/>
    <property type="evidence" value="ECO:0007669"/>
    <property type="project" value="UniProtKB-KW"/>
</dbReference>
<keyword evidence="3" id="KW-1185">Reference proteome</keyword>
<dbReference type="GO" id="GO:0009035">
    <property type="term" value="F:type I site-specific deoxyribonuclease activity"/>
    <property type="evidence" value="ECO:0007669"/>
    <property type="project" value="UniProtKB-EC"/>
</dbReference>
<dbReference type="RefSeq" id="WP_132022341.1">
    <property type="nucleotide sequence ID" value="NZ_CP016605.1"/>
</dbReference>
<dbReference type="GO" id="GO:0003677">
    <property type="term" value="F:DNA binding"/>
    <property type="evidence" value="ECO:0007669"/>
    <property type="project" value="UniProtKB-KW"/>
</dbReference>